<dbReference type="EMBL" id="JBHSQK010000019">
    <property type="protein sequence ID" value="MFC5948672.1"/>
    <property type="molecule type" value="Genomic_DNA"/>
</dbReference>
<dbReference type="Proteomes" id="UP001596119">
    <property type="component" value="Unassembled WGS sequence"/>
</dbReference>
<gene>
    <name evidence="2" type="ORF">ACFQH9_10345</name>
</gene>
<sequence>MLLVLLAVALGLPVLLMLAVLMLARLEATLLAPVPRPTAPGAARDPRARAAAVARPRARPAREVPRPAPGPTLASCRPARLRVRRS</sequence>
<evidence type="ECO:0000313" key="3">
    <source>
        <dbReference type="Proteomes" id="UP001596119"/>
    </source>
</evidence>
<evidence type="ECO:0000313" key="2">
    <source>
        <dbReference type="EMBL" id="MFC5948672.1"/>
    </source>
</evidence>
<name>A0ABW1I4Q7_9PSEU</name>
<comment type="caution">
    <text evidence="2">The sequence shown here is derived from an EMBL/GenBank/DDBJ whole genome shotgun (WGS) entry which is preliminary data.</text>
</comment>
<protein>
    <submittedName>
        <fullName evidence="2">Uncharacterized protein</fullName>
    </submittedName>
</protein>
<evidence type="ECO:0000256" key="1">
    <source>
        <dbReference type="SAM" id="MobiDB-lite"/>
    </source>
</evidence>
<proteinExistence type="predicted"/>
<feature type="compositionally biased region" description="Low complexity" evidence="1">
    <location>
        <begin position="39"/>
        <end position="55"/>
    </location>
</feature>
<organism evidence="2 3">
    <name type="scientific">Pseudonocardia lutea</name>
    <dbReference type="NCBI Taxonomy" id="2172015"/>
    <lineage>
        <taxon>Bacteria</taxon>
        <taxon>Bacillati</taxon>
        <taxon>Actinomycetota</taxon>
        <taxon>Actinomycetes</taxon>
        <taxon>Pseudonocardiales</taxon>
        <taxon>Pseudonocardiaceae</taxon>
        <taxon>Pseudonocardia</taxon>
    </lineage>
</organism>
<reference evidence="3" key="1">
    <citation type="journal article" date="2019" name="Int. J. Syst. Evol. Microbiol.">
        <title>The Global Catalogue of Microorganisms (GCM) 10K type strain sequencing project: providing services to taxonomists for standard genome sequencing and annotation.</title>
        <authorList>
            <consortium name="The Broad Institute Genomics Platform"/>
            <consortium name="The Broad Institute Genome Sequencing Center for Infectious Disease"/>
            <person name="Wu L."/>
            <person name="Ma J."/>
        </authorList>
    </citation>
    <scope>NUCLEOTIDE SEQUENCE [LARGE SCALE GENOMIC DNA]</scope>
    <source>
        <strain evidence="3">CGMCC 4.7397</strain>
    </source>
</reference>
<keyword evidence="3" id="KW-1185">Reference proteome</keyword>
<accession>A0ABW1I4Q7</accession>
<dbReference type="RefSeq" id="WP_379565725.1">
    <property type="nucleotide sequence ID" value="NZ_JBHSQK010000019.1"/>
</dbReference>
<feature type="region of interest" description="Disordered" evidence="1">
    <location>
        <begin position="35"/>
        <end position="86"/>
    </location>
</feature>